<dbReference type="Pfam" id="PF03816">
    <property type="entry name" value="LytR_cpsA_psr"/>
    <property type="match status" value="1"/>
</dbReference>
<dbReference type="PANTHER" id="PTHR33392">
    <property type="entry name" value="POLYISOPRENYL-TEICHOIC ACID--PEPTIDOGLYCAN TEICHOIC ACID TRANSFERASE TAGU"/>
    <property type="match status" value="1"/>
</dbReference>
<keyword evidence="2" id="KW-1133">Transmembrane helix</keyword>
<keyword evidence="2" id="KW-0812">Transmembrane</keyword>
<comment type="similarity">
    <text evidence="1">Belongs to the LytR/CpsA/Psr (LCP) family.</text>
</comment>
<protein>
    <submittedName>
        <fullName evidence="4">LCP family protein</fullName>
    </submittedName>
</protein>
<dbReference type="InterPro" id="IPR004474">
    <property type="entry name" value="LytR_CpsA_psr"/>
</dbReference>
<organism evidence="4">
    <name type="scientific">Pedococcus sp. KACC 23699</name>
    <dbReference type="NCBI Taxonomy" id="3149228"/>
    <lineage>
        <taxon>Bacteria</taxon>
        <taxon>Bacillati</taxon>
        <taxon>Actinomycetota</taxon>
        <taxon>Actinomycetes</taxon>
        <taxon>Micrococcales</taxon>
        <taxon>Intrasporangiaceae</taxon>
        <taxon>Pedococcus</taxon>
    </lineage>
</organism>
<evidence type="ECO:0000256" key="1">
    <source>
        <dbReference type="ARBA" id="ARBA00006068"/>
    </source>
</evidence>
<reference evidence="4" key="1">
    <citation type="submission" date="2024-05" db="EMBL/GenBank/DDBJ databases">
        <authorList>
            <person name="Kim S."/>
            <person name="Heo J."/>
            <person name="Choi H."/>
            <person name="Choi Y."/>
            <person name="Kwon S.-W."/>
            <person name="Kim Y."/>
        </authorList>
    </citation>
    <scope>NUCLEOTIDE SEQUENCE</scope>
    <source>
        <strain evidence="4">KACC 23699</strain>
    </source>
</reference>
<evidence type="ECO:0000313" key="4">
    <source>
        <dbReference type="EMBL" id="XBO44952.1"/>
    </source>
</evidence>
<dbReference type="AlphaFoldDB" id="A0AAU7JXE6"/>
<evidence type="ECO:0000256" key="2">
    <source>
        <dbReference type="SAM" id="Phobius"/>
    </source>
</evidence>
<dbReference type="InterPro" id="IPR050922">
    <property type="entry name" value="LytR/CpsA/Psr_CW_biosynth"/>
</dbReference>
<sequence length="337" mass="35898">MLDQFEETQTPPARPKRRLRRTITVLVAVVLLVVVGGAAGYLLLLNHTVDSNVQRGSLLPTPGVSGATDAPTKSAAAKDAQNFLIVGSDARTGLAGARSDVIVLVHVAADHKTVDLIHFPRDLYVDVPGHGKDKINAAFAYGGAPLLVRTIQDLVGVPIDHVGIIGFEGFKRMTDAVGGVNVYVAESSVSQGITFTKGFQQMNGEQALAFVRERKQLSEGDISRGKRQQAFIKALMLKSLSKDVLGNPIKLAEFVDAGTSNLIVDQGFSTSDMRSEAFALRSLRGKDISFITAPFNGFGTSPTGASIDILDKAGMQDLGAALQDDKMSTYTDSTRTP</sequence>
<gene>
    <name evidence="4" type="ORF">ABEG17_06330</name>
</gene>
<feature type="domain" description="Cell envelope-related transcriptional attenuator" evidence="3">
    <location>
        <begin position="98"/>
        <end position="239"/>
    </location>
</feature>
<proteinExistence type="inferred from homology"/>
<name>A0AAU7JXE6_9MICO</name>
<dbReference type="NCBIfam" id="TIGR00350">
    <property type="entry name" value="lytR_cpsA_psr"/>
    <property type="match status" value="1"/>
</dbReference>
<dbReference type="PANTHER" id="PTHR33392:SF6">
    <property type="entry name" value="POLYISOPRENYL-TEICHOIC ACID--PEPTIDOGLYCAN TEICHOIC ACID TRANSFERASE TAGU"/>
    <property type="match status" value="1"/>
</dbReference>
<accession>A0AAU7JXE6</accession>
<dbReference type="EMBL" id="CP157483">
    <property type="protein sequence ID" value="XBO44952.1"/>
    <property type="molecule type" value="Genomic_DNA"/>
</dbReference>
<dbReference type="Gene3D" id="3.40.630.190">
    <property type="entry name" value="LCP protein"/>
    <property type="match status" value="1"/>
</dbReference>
<evidence type="ECO:0000259" key="3">
    <source>
        <dbReference type="Pfam" id="PF03816"/>
    </source>
</evidence>
<feature type="transmembrane region" description="Helical" evidence="2">
    <location>
        <begin position="23"/>
        <end position="44"/>
    </location>
</feature>
<dbReference type="RefSeq" id="WP_406832437.1">
    <property type="nucleotide sequence ID" value="NZ_CP157483.1"/>
</dbReference>
<keyword evidence="2" id="KW-0472">Membrane</keyword>